<dbReference type="Pfam" id="PF03960">
    <property type="entry name" value="ArsC"/>
    <property type="match status" value="1"/>
</dbReference>
<protein>
    <recommendedName>
        <fullName evidence="5 7">Arsenate reductase</fullName>
        <ecNumber evidence="4 7">1.20.4.1</ecNumber>
    </recommendedName>
</protein>
<dbReference type="GO" id="GO:0008794">
    <property type="term" value="F:arsenate reductase (glutaredoxin) activity"/>
    <property type="evidence" value="ECO:0007669"/>
    <property type="project" value="UniProtKB-EC"/>
</dbReference>
<comment type="catalytic activity">
    <reaction evidence="7">
        <text>[glutaredoxin]-dithiol + arsenate + glutathione + H(+) = glutathionyl-S-S-[glutaredoxin] + arsenite + H2O</text>
        <dbReference type="Rhea" id="RHEA:22016"/>
        <dbReference type="Rhea" id="RHEA-COMP:10729"/>
        <dbReference type="Rhea" id="RHEA-COMP:17668"/>
        <dbReference type="ChEBI" id="CHEBI:15377"/>
        <dbReference type="ChEBI" id="CHEBI:15378"/>
        <dbReference type="ChEBI" id="CHEBI:29242"/>
        <dbReference type="ChEBI" id="CHEBI:29950"/>
        <dbReference type="ChEBI" id="CHEBI:48597"/>
        <dbReference type="ChEBI" id="CHEBI:57925"/>
        <dbReference type="ChEBI" id="CHEBI:146199"/>
        <dbReference type="EC" id="1.20.4.1"/>
    </reaction>
</comment>
<keyword evidence="2" id="KW-0059">Arsenical resistance</keyword>
<reference evidence="9" key="1">
    <citation type="journal article" date="2019" name="Int. J. Syst. Evol. Microbiol.">
        <title>The Global Catalogue of Microorganisms (GCM) 10K type strain sequencing project: providing services to taxonomists for standard genome sequencing and annotation.</title>
        <authorList>
            <consortium name="The Broad Institute Genomics Platform"/>
            <consortium name="The Broad Institute Genome Sequencing Center for Infectious Disease"/>
            <person name="Wu L."/>
            <person name="Ma J."/>
        </authorList>
    </citation>
    <scope>NUCLEOTIDE SEQUENCE [LARGE SCALE GENOMIC DNA]</scope>
    <source>
        <strain evidence="9">CCM 7941</strain>
    </source>
</reference>
<dbReference type="InterPro" id="IPR006659">
    <property type="entry name" value="Arsenate_reductase"/>
</dbReference>
<evidence type="ECO:0000256" key="6">
    <source>
        <dbReference type="PROSITE-ProRule" id="PRU01282"/>
    </source>
</evidence>
<evidence type="ECO:0000256" key="5">
    <source>
        <dbReference type="ARBA" id="ARBA00039879"/>
    </source>
</evidence>
<comment type="similarity">
    <text evidence="1 6 7">Belongs to the ArsC family.</text>
</comment>
<evidence type="ECO:0000256" key="2">
    <source>
        <dbReference type="ARBA" id="ARBA00022849"/>
    </source>
</evidence>
<evidence type="ECO:0000256" key="4">
    <source>
        <dbReference type="ARBA" id="ARBA00038969"/>
    </source>
</evidence>
<dbReference type="Proteomes" id="UP001595536">
    <property type="component" value="Unassembled WGS sequence"/>
</dbReference>
<dbReference type="PANTHER" id="PTHR30041:SF5">
    <property type="entry name" value="ARSENATE REDUCTASE-RELATED"/>
    <property type="match status" value="1"/>
</dbReference>
<dbReference type="InterPro" id="IPR036249">
    <property type="entry name" value="Thioredoxin-like_sf"/>
</dbReference>
<comment type="caution">
    <text evidence="8">The sequence shown here is derived from an EMBL/GenBank/DDBJ whole genome shotgun (WGS) entry which is preliminary data.</text>
</comment>
<dbReference type="PROSITE" id="PS51353">
    <property type="entry name" value="ARSC"/>
    <property type="match status" value="1"/>
</dbReference>
<evidence type="ECO:0000313" key="9">
    <source>
        <dbReference type="Proteomes" id="UP001595536"/>
    </source>
</evidence>
<accession>A0ABV7LBH3</accession>
<dbReference type="EMBL" id="JBHRUV010000014">
    <property type="protein sequence ID" value="MFC3265245.1"/>
    <property type="molecule type" value="Genomic_DNA"/>
</dbReference>
<dbReference type="EC" id="1.20.4.1" evidence="4 7"/>
<dbReference type="InterPro" id="IPR006660">
    <property type="entry name" value="Arsenate_reductase-like"/>
</dbReference>
<name>A0ABV7LBH3_9HYPH</name>
<evidence type="ECO:0000256" key="7">
    <source>
        <dbReference type="RuleBase" id="RU362029"/>
    </source>
</evidence>
<proteinExistence type="inferred from homology"/>
<dbReference type="PANTHER" id="PTHR30041">
    <property type="entry name" value="ARSENATE REDUCTASE"/>
    <property type="match status" value="1"/>
</dbReference>
<evidence type="ECO:0000256" key="3">
    <source>
        <dbReference type="ARBA" id="ARBA00023002"/>
    </source>
</evidence>
<dbReference type="RefSeq" id="WP_376831426.1">
    <property type="nucleotide sequence ID" value="NZ_JBHLWR010000006.1"/>
</dbReference>
<gene>
    <name evidence="8" type="primary">arsC</name>
    <name evidence="8" type="ORF">ACFOEX_02570</name>
</gene>
<evidence type="ECO:0000313" key="8">
    <source>
        <dbReference type="EMBL" id="MFC3265245.1"/>
    </source>
</evidence>
<organism evidence="8 9">
    <name type="scientific">Camelimonas abortus</name>
    <dbReference type="NCBI Taxonomy" id="1017184"/>
    <lineage>
        <taxon>Bacteria</taxon>
        <taxon>Pseudomonadati</taxon>
        <taxon>Pseudomonadota</taxon>
        <taxon>Alphaproteobacteria</taxon>
        <taxon>Hyphomicrobiales</taxon>
        <taxon>Chelatococcaceae</taxon>
        <taxon>Camelimonas</taxon>
    </lineage>
</organism>
<keyword evidence="9" id="KW-1185">Reference proteome</keyword>
<dbReference type="Gene3D" id="3.40.30.10">
    <property type="entry name" value="Glutaredoxin"/>
    <property type="match status" value="1"/>
</dbReference>
<evidence type="ECO:0000256" key="1">
    <source>
        <dbReference type="ARBA" id="ARBA00007198"/>
    </source>
</evidence>
<dbReference type="SUPFAM" id="SSF52833">
    <property type="entry name" value="Thioredoxin-like"/>
    <property type="match status" value="1"/>
</dbReference>
<keyword evidence="3 7" id="KW-0560">Oxidoreductase</keyword>
<sequence>MTGQSAFDVIVYHNPRCGTSRTVLELARNAGVEPHVIEYLKTPPTRAMLAQLARRAGSARALLRGKEPLCASLGLLDPACDDGAVLDAIAAHPELLNRPVVVSPLGVKACRPASLVLSLLPPQQGEFIAEDGERLVDEAGRPVRSA</sequence>
<dbReference type="NCBIfam" id="TIGR00014">
    <property type="entry name" value="arsC"/>
    <property type="match status" value="1"/>
</dbReference>
<dbReference type="CDD" id="cd03034">
    <property type="entry name" value="ArsC_ArsC"/>
    <property type="match status" value="1"/>
</dbReference>